<evidence type="ECO:0000313" key="2">
    <source>
        <dbReference type="EMBL" id="ACI16955.1"/>
    </source>
</evidence>
<protein>
    <submittedName>
        <fullName evidence="2">Conserved protein</fullName>
    </submittedName>
</protein>
<dbReference type="CDD" id="cd10148">
    <property type="entry name" value="CsoR-like_DUF156"/>
    <property type="match status" value="1"/>
</dbReference>
<evidence type="ECO:0000256" key="1">
    <source>
        <dbReference type="ARBA" id="ARBA00005260"/>
    </source>
</evidence>
<dbReference type="Gene3D" id="1.20.58.1000">
    <property type="entry name" value="Metal-sensitive repressor, helix protomer"/>
    <property type="match status" value="1"/>
</dbReference>
<sequence length="83" mass="9416">MDSTKDRVLKNLRRIDGQIRGIESMISEGRSCSEILYQIVAAREALKRVGVEIAKQHICQRTSEGEDMEQEIEKIIKIIASLS</sequence>
<gene>
    <name evidence="2" type="ordered locus">COPRO5265_1270</name>
</gene>
<dbReference type="GO" id="GO:0045892">
    <property type="term" value="P:negative regulation of DNA-templated transcription"/>
    <property type="evidence" value="ECO:0007669"/>
    <property type="project" value="UniProtKB-ARBA"/>
</dbReference>
<dbReference type="GO" id="GO:0003677">
    <property type="term" value="F:DNA binding"/>
    <property type="evidence" value="ECO:0007669"/>
    <property type="project" value="InterPro"/>
</dbReference>
<comment type="similarity">
    <text evidence="1">Belongs to the FrmR/RcnR family.</text>
</comment>
<name>B5Y9X5_COPPD</name>
<dbReference type="AlphaFoldDB" id="B5Y9X5"/>
<dbReference type="PANTHER" id="PTHR33677:SF5">
    <property type="entry name" value="TRANSCRIPTIONAL REPRESSOR FRMR"/>
    <property type="match status" value="1"/>
</dbReference>
<keyword evidence="3" id="KW-1185">Reference proteome</keyword>
<evidence type="ECO:0000313" key="3">
    <source>
        <dbReference type="Proteomes" id="UP000001732"/>
    </source>
</evidence>
<dbReference type="PANTHER" id="PTHR33677">
    <property type="entry name" value="TRANSCRIPTIONAL REPRESSOR FRMR-RELATED"/>
    <property type="match status" value="1"/>
</dbReference>
<accession>B5Y9X5</accession>
<dbReference type="HOGENOM" id="CLU_130332_1_2_9"/>
<dbReference type="OrthoDB" id="9798732at2"/>
<dbReference type="KEGG" id="cpo:COPRO5265_1270"/>
<dbReference type="InterPro" id="IPR038390">
    <property type="entry name" value="Metal_Tscrpt_repr_sf"/>
</dbReference>
<dbReference type="InterPro" id="IPR003735">
    <property type="entry name" value="Metal_Tscrpt_repr"/>
</dbReference>
<dbReference type="Proteomes" id="UP000001732">
    <property type="component" value="Chromosome"/>
</dbReference>
<dbReference type="STRING" id="309798.COPRO5265_1270"/>
<dbReference type="RefSeq" id="WP_012543607.1">
    <property type="nucleotide sequence ID" value="NC_011295.1"/>
</dbReference>
<dbReference type="eggNOG" id="COG1937">
    <property type="taxonomic scope" value="Bacteria"/>
</dbReference>
<proteinExistence type="inferred from homology"/>
<dbReference type="EMBL" id="CP001145">
    <property type="protein sequence ID" value="ACI16955.1"/>
    <property type="molecule type" value="Genomic_DNA"/>
</dbReference>
<reference evidence="2 3" key="2">
    <citation type="journal article" date="2014" name="Genome Announc.">
        <title>Complete Genome Sequence of Coprothermobacter proteolyticus DSM 5265.</title>
        <authorList>
            <person name="Alexiev A."/>
            <person name="Coil D.A."/>
            <person name="Badger J.H."/>
            <person name="Enticknap J."/>
            <person name="Ward N."/>
            <person name="Robb F.T."/>
            <person name="Eisen J.A."/>
        </authorList>
    </citation>
    <scope>NUCLEOTIDE SEQUENCE [LARGE SCALE GENOMIC DNA]</scope>
    <source>
        <strain evidence="3">ATCC 35245 / DSM 5265 / OCM 4 / BT</strain>
    </source>
</reference>
<reference evidence="3" key="1">
    <citation type="submission" date="2008-08" db="EMBL/GenBank/DDBJ databases">
        <title>The complete genome sequence of Coprothermobacter proteolyticus strain ATCC 5245 / DSM 5265 / BT.</title>
        <authorList>
            <person name="Dodson R.J."/>
            <person name="Durkin A.S."/>
            <person name="Wu M."/>
            <person name="Eisen J."/>
            <person name="Sutton G."/>
        </authorList>
    </citation>
    <scope>NUCLEOTIDE SEQUENCE [LARGE SCALE GENOMIC DNA]</scope>
    <source>
        <strain evidence="3">ATCC 35245 / DSM 5265 / OCM 4 / BT</strain>
    </source>
</reference>
<organism evidence="2 3">
    <name type="scientific">Coprothermobacter proteolyticus (strain ATCC 35245 / DSM 5265 / OCM 4 / BT)</name>
    <dbReference type="NCBI Taxonomy" id="309798"/>
    <lineage>
        <taxon>Bacteria</taxon>
        <taxon>Pseudomonadati</taxon>
        <taxon>Coprothermobacterota</taxon>
        <taxon>Coprothermobacteria</taxon>
        <taxon>Coprothermobacterales</taxon>
        <taxon>Coprothermobacteraceae</taxon>
        <taxon>Coprothermobacter</taxon>
    </lineage>
</organism>
<dbReference type="GO" id="GO:0046872">
    <property type="term" value="F:metal ion binding"/>
    <property type="evidence" value="ECO:0007669"/>
    <property type="project" value="InterPro"/>
</dbReference>
<dbReference type="Pfam" id="PF02583">
    <property type="entry name" value="Trns_repr_metal"/>
    <property type="match status" value="1"/>
</dbReference>